<dbReference type="AlphaFoldDB" id="A0A445MW57"/>
<evidence type="ECO:0000313" key="2">
    <source>
        <dbReference type="EMBL" id="SPD73737.1"/>
    </source>
</evidence>
<evidence type="ECO:0000256" key="1">
    <source>
        <dbReference type="SAM" id="Phobius"/>
    </source>
</evidence>
<keyword evidence="1" id="KW-1133">Transmembrane helix</keyword>
<proteinExistence type="predicted"/>
<gene>
    <name evidence="2" type="ORF">PITCH_A1920076</name>
</gene>
<accession>A0A445MW57</accession>
<organism evidence="2">
    <name type="scientific">uncultured Desulfobacterium sp</name>
    <dbReference type="NCBI Taxonomy" id="201089"/>
    <lineage>
        <taxon>Bacteria</taxon>
        <taxon>Pseudomonadati</taxon>
        <taxon>Thermodesulfobacteriota</taxon>
        <taxon>Desulfobacteria</taxon>
        <taxon>Desulfobacterales</taxon>
        <taxon>Desulfobacteriaceae</taxon>
        <taxon>Desulfobacterium</taxon>
        <taxon>environmental samples</taxon>
    </lineage>
</organism>
<sequence>MLPFCFEWVWNVDHIIFFGLLYTALTIVATCVVIAAIKTVMQVFGFTRQRHF</sequence>
<feature type="transmembrane region" description="Helical" evidence="1">
    <location>
        <begin position="15"/>
        <end position="40"/>
    </location>
</feature>
<protein>
    <submittedName>
        <fullName evidence="2">Uncharacterized protein</fullName>
    </submittedName>
</protein>
<keyword evidence="1" id="KW-0812">Transmembrane</keyword>
<name>A0A445MW57_9BACT</name>
<dbReference type="EMBL" id="OJIN01000104">
    <property type="protein sequence ID" value="SPD73737.1"/>
    <property type="molecule type" value="Genomic_DNA"/>
</dbReference>
<reference evidence="2" key="1">
    <citation type="submission" date="2018-01" db="EMBL/GenBank/DDBJ databases">
        <authorList>
            <person name="Regsiter A."/>
            <person name="William W."/>
        </authorList>
    </citation>
    <scope>NUCLEOTIDE SEQUENCE</scope>
    <source>
        <strain evidence="2">TRIP AH-1</strain>
    </source>
</reference>
<keyword evidence="1" id="KW-0472">Membrane</keyword>